<proteinExistence type="predicted"/>
<protein>
    <recommendedName>
        <fullName evidence="2">GmrSD restriction endonucleases C-terminal domain-containing protein</fullName>
    </recommendedName>
</protein>
<dbReference type="PANTHER" id="PTHR24094:SF15">
    <property type="entry name" value="AMP-DEPENDENT SYNTHETASE_LIGASE DOMAIN-CONTAINING PROTEIN-RELATED"/>
    <property type="match status" value="1"/>
</dbReference>
<name>A0A1H9VKR7_9ACTN</name>
<feature type="region of interest" description="Disordered" evidence="1">
    <location>
        <begin position="48"/>
        <end position="108"/>
    </location>
</feature>
<dbReference type="EMBL" id="FOGO01000012">
    <property type="protein sequence ID" value="SES22179.1"/>
    <property type="molecule type" value="Genomic_DNA"/>
</dbReference>
<evidence type="ECO:0000313" key="4">
    <source>
        <dbReference type="Proteomes" id="UP000182841"/>
    </source>
</evidence>
<organism evidence="3 4">
    <name type="scientific">Streptomyces qinglanensis</name>
    <dbReference type="NCBI Taxonomy" id="943816"/>
    <lineage>
        <taxon>Bacteria</taxon>
        <taxon>Bacillati</taxon>
        <taxon>Actinomycetota</taxon>
        <taxon>Actinomycetes</taxon>
        <taxon>Kitasatosporales</taxon>
        <taxon>Streptomycetaceae</taxon>
        <taxon>Streptomyces</taxon>
    </lineage>
</organism>
<dbReference type="STRING" id="943816.AN217_05505"/>
<keyword evidence="4" id="KW-1185">Reference proteome</keyword>
<dbReference type="InterPro" id="IPR011089">
    <property type="entry name" value="GmrSD_C"/>
</dbReference>
<dbReference type="AlphaFoldDB" id="A0A1H9VKR7"/>
<dbReference type="Proteomes" id="UP000182841">
    <property type="component" value="Unassembled WGS sequence"/>
</dbReference>
<dbReference type="Pfam" id="PF07510">
    <property type="entry name" value="GmrSD_C"/>
    <property type="match status" value="1"/>
</dbReference>
<evidence type="ECO:0000256" key="1">
    <source>
        <dbReference type="SAM" id="MobiDB-lite"/>
    </source>
</evidence>
<accession>A0A1H9VKR7</accession>
<feature type="domain" description="GmrSD restriction endonucleases C-terminal" evidence="2">
    <location>
        <begin position="149"/>
        <end position="285"/>
    </location>
</feature>
<evidence type="ECO:0000313" key="3">
    <source>
        <dbReference type="EMBL" id="SES22179.1"/>
    </source>
</evidence>
<feature type="compositionally biased region" description="Low complexity" evidence="1">
    <location>
        <begin position="64"/>
        <end position="73"/>
    </location>
</feature>
<sequence length="289" mass="30539">MTAATAPPRPASASVPRPGLRSVRRSVRRGAAAVLAAAAATALLAGCDGLPQQEDGGTGGGGSDASATPTGTPAPGGAGKQTSPLKNPDGTEPGLAPLTSDTDKVQARRLINQVRTKGRGPRTGYEREKFGRAWLDTAEGIPLARNGCDTRNDVLKRDGRKVTLRSGSDCVVVSMTLADPYTGKDIAWKKAKATEVQIDHVVPLSYAWQMGAAQWDEEKRKRLANDVLNLLPVSGSPNASKGDSGPASWLPPNKRIRCSYAVRFTQVALEYDLPVTAPDKRMMLQQCEG</sequence>
<feature type="region of interest" description="Disordered" evidence="1">
    <location>
        <begin position="1"/>
        <end position="32"/>
    </location>
</feature>
<dbReference type="RefSeq" id="WP_420856842.1">
    <property type="nucleotide sequence ID" value="NZ_FOGO01000012.1"/>
</dbReference>
<feature type="compositionally biased region" description="Low complexity" evidence="1">
    <location>
        <begin position="1"/>
        <end position="21"/>
    </location>
</feature>
<gene>
    <name evidence="3" type="ORF">SAMN05421870_112101</name>
</gene>
<reference evidence="4" key="1">
    <citation type="submission" date="2016-10" db="EMBL/GenBank/DDBJ databases">
        <authorList>
            <person name="Varghese N."/>
            <person name="Submissions S."/>
        </authorList>
    </citation>
    <scope>NUCLEOTIDE SEQUENCE [LARGE SCALE GENOMIC DNA]</scope>
    <source>
        <strain evidence="4">CGMCC 4.6825</strain>
    </source>
</reference>
<evidence type="ECO:0000259" key="2">
    <source>
        <dbReference type="Pfam" id="PF07510"/>
    </source>
</evidence>
<dbReference type="PANTHER" id="PTHR24094">
    <property type="entry name" value="SECRETED PROTEIN"/>
    <property type="match status" value="1"/>
</dbReference>